<dbReference type="Gene3D" id="2.40.50.140">
    <property type="entry name" value="Nucleic acid-binding proteins"/>
    <property type="match status" value="1"/>
</dbReference>
<sequence>MNPVMLVVILQLVAVVIIIAEVIIPSGGLLSLLAAGLIGYSLYTVFGQISVDAGYLLIGIDVVVLPLVILLGLKLLARSPATLRAELSTGAGVTSQRPDMEGLMGKKGTALSDLRPSGVAMIEGKRVDVVSRGAYIDRNSEVVVRAVTGNQVIVTTPE</sequence>
<dbReference type="RefSeq" id="WP_012173448.1">
    <property type="nucleotide sequence ID" value="NC_009943.1"/>
</dbReference>
<dbReference type="PANTHER" id="PTHR33507">
    <property type="entry name" value="INNER MEMBRANE PROTEIN YBBJ"/>
    <property type="match status" value="1"/>
</dbReference>
<dbReference type="InterPro" id="IPR002810">
    <property type="entry name" value="NfeD-like_C"/>
</dbReference>
<dbReference type="Proteomes" id="UP000008561">
    <property type="component" value="Chromosome"/>
</dbReference>
<keyword evidence="3 5" id="KW-1133">Transmembrane helix</keyword>
<evidence type="ECO:0000256" key="4">
    <source>
        <dbReference type="ARBA" id="ARBA00023136"/>
    </source>
</evidence>
<organism evidence="7 8">
    <name type="scientific">Desulfosudis oleivorans (strain DSM 6200 / JCM 39069 / Hxd3)</name>
    <name type="common">Desulfococcus oleovorans</name>
    <dbReference type="NCBI Taxonomy" id="96561"/>
    <lineage>
        <taxon>Bacteria</taxon>
        <taxon>Pseudomonadati</taxon>
        <taxon>Thermodesulfobacteriota</taxon>
        <taxon>Desulfobacteria</taxon>
        <taxon>Desulfobacterales</taxon>
        <taxon>Desulfosudaceae</taxon>
        <taxon>Desulfosudis</taxon>
    </lineage>
</organism>
<comment type="subcellular location">
    <subcellularLocation>
        <location evidence="1">Membrane</location>
        <topology evidence="1">Multi-pass membrane protein</topology>
    </subcellularLocation>
</comment>
<feature type="transmembrane region" description="Helical" evidence="5">
    <location>
        <begin position="29"/>
        <end position="49"/>
    </location>
</feature>
<feature type="transmembrane region" description="Helical" evidence="5">
    <location>
        <begin position="6"/>
        <end position="24"/>
    </location>
</feature>
<dbReference type="GO" id="GO:0005886">
    <property type="term" value="C:plasma membrane"/>
    <property type="evidence" value="ECO:0007669"/>
    <property type="project" value="TreeGrafter"/>
</dbReference>
<keyword evidence="4 5" id="KW-0472">Membrane</keyword>
<dbReference type="EMBL" id="CP000859">
    <property type="protein sequence ID" value="ABW65829.1"/>
    <property type="molecule type" value="Genomic_DNA"/>
</dbReference>
<dbReference type="AlphaFoldDB" id="A8ZRR2"/>
<dbReference type="InterPro" id="IPR052165">
    <property type="entry name" value="Membrane_assoc_protease"/>
</dbReference>
<evidence type="ECO:0000256" key="3">
    <source>
        <dbReference type="ARBA" id="ARBA00022989"/>
    </source>
</evidence>
<accession>A8ZRR2</accession>
<dbReference type="OrthoDB" id="9806253at2"/>
<dbReference type="STRING" id="96561.Dole_0019"/>
<evidence type="ECO:0000313" key="8">
    <source>
        <dbReference type="Proteomes" id="UP000008561"/>
    </source>
</evidence>
<dbReference type="Pfam" id="PF01957">
    <property type="entry name" value="NfeD"/>
    <property type="match status" value="1"/>
</dbReference>
<proteinExistence type="predicted"/>
<dbReference type="HOGENOM" id="CLU_087257_2_1_7"/>
<feature type="domain" description="NfeD-like C-terminal" evidence="6">
    <location>
        <begin position="101"/>
        <end position="154"/>
    </location>
</feature>
<keyword evidence="8" id="KW-1185">Reference proteome</keyword>
<evidence type="ECO:0000256" key="1">
    <source>
        <dbReference type="ARBA" id="ARBA00004141"/>
    </source>
</evidence>
<protein>
    <recommendedName>
        <fullName evidence="6">NfeD-like C-terminal domain-containing protein</fullName>
    </recommendedName>
</protein>
<dbReference type="KEGG" id="dol:Dole_0019"/>
<evidence type="ECO:0000313" key="7">
    <source>
        <dbReference type="EMBL" id="ABW65829.1"/>
    </source>
</evidence>
<gene>
    <name evidence="7" type="ordered locus">Dole_0019</name>
</gene>
<keyword evidence="2 5" id="KW-0812">Transmembrane</keyword>
<evidence type="ECO:0000256" key="5">
    <source>
        <dbReference type="SAM" id="Phobius"/>
    </source>
</evidence>
<dbReference type="InterPro" id="IPR012340">
    <property type="entry name" value="NA-bd_OB-fold"/>
</dbReference>
<evidence type="ECO:0000256" key="2">
    <source>
        <dbReference type="ARBA" id="ARBA00022692"/>
    </source>
</evidence>
<evidence type="ECO:0000259" key="6">
    <source>
        <dbReference type="Pfam" id="PF01957"/>
    </source>
</evidence>
<dbReference type="SUPFAM" id="SSF141322">
    <property type="entry name" value="NfeD domain-like"/>
    <property type="match status" value="1"/>
</dbReference>
<dbReference type="PANTHER" id="PTHR33507:SF3">
    <property type="entry name" value="INNER MEMBRANE PROTEIN YBBJ"/>
    <property type="match status" value="1"/>
</dbReference>
<name>A8ZRR2_DESOH</name>
<dbReference type="eggNOG" id="COG1030">
    <property type="taxonomic scope" value="Bacteria"/>
</dbReference>
<feature type="transmembrane region" description="Helical" evidence="5">
    <location>
        <begin position="55"/>
        <end position="77"/>
    </location>
</feature>
<reference evidence="7 8" key="1">
    <citation type="submission" date="2007-10" db="EMBL/GenBank/DDBJ databases">
        <title>Complete sequence of Desulfococcus oleovorans Hxd3.</title>
        <authorList>
            <consortium name="US DOE Joint Genome Institute"/>
            <person name="Copeland A."/>
            <person name="Lucas S."/>
            <person name="Lapidus A."/>
            <person name="Barry K."/>
            <person name="Glavina del Rio T."/>
            <person name="Dalin E."/>
            <person name="Tice H."/>
            <person name="Pitluck S."/>
            <person name="Kiss H."/>
            <person name="Brettin T."/>
            <person name="Bruce D."/>
            <person name="Detter J.C."/>
            <person name="Han C."/>
            <person name="Schmutz J."/>
            <person name="Larimer F."/>
            <person name="Land M."/>
            <person name="Hauser L."/>
            <person name="Kyrpides N."/>
            <person name="Kim E."/>
            <person name="Wawrik B."/>
            <person name="Richardson P."/>
        </authorList>
    </citation>
    <scope>NUCLEOTIDE SEQUENCE [LARGE SCALE GENOMIC DNA]</scope>
    <source>
        <strain evidence="8">DSM 6200 / JCM 39069 / Hxd3</strain>
    </source>
</reference>